<keyword evidence="1" id="KW-0863">Zinc-finger</keyword>
<dbReference type="GO" id="GO:0008270">
    <property type="term" value="F:zinc ion binding"/>
    <property type="evidence" value="ECO:0007669"/>
    <property type="project" value="UniProtKB-KW"/>
</dbReference>
<reference evidence="4 5" key="1">
    <citation type="submission" date="2015-10" db="EMBL/GenBank/DDBJ databases">
        <title>Genome analyses suggest a sexual origin of heterokaryosis in a supposedly ancient asexual fungus.</title>
        <authorList>
            <person name="Ropars J."/>
            <person name="Sedzielewska K."/>
            <person name="Noel J."/>
            <person name="Charron P."/>
            <person name="Farinelli L."/>
            <person name="Marton T."/>
            <person name="Kruger M."/>
            <person name="Pelin A."/>
            <person name="Brachmann A."/>
            <person name="Corradi N."/>
        </authorList>
    </citation>
    <scope>NUCLEOTIDE SEQUENCE [LARGE SCALE GENOMIC DNA]</scope>
    <source>
        <strain evidence="4 5">A4</strain>
    </source>
</reference>
<feature type="region of interest" description="Disordered" evidence="2">
    <location>
        <begin position="78"/>
        <end position="102"/>
    </location>
</feature>
<dbReference type="Proteomes" id="UP000234323">
    <property type="component" value="Unassembled WGS sequence"/>
</dbReference>
<feature type="non-terminal residue" evidence="4">
    <location>
        <position position="1"/>
    </location>
</feature>
<evidence type="ECO:0000256" key="2">
    <source>
        <dbReference type="SAM" id="MobiDB-lite"/>
    </source>
</evidence>
<dbReference type="InterPro" id="IPR036875">
    <property type="entry name" value="Znf_CCHC_sf"/>
</dbReference>
<protein>
    <recommendedName>
        <fullName evidence="3">CCHC-type domain-containing protein</fullName>
    </recommendedName>
</protein>
<dbReference type="AlphaFoldDB" id="A0A2I1HHV8"/>
<keyword evidence="5" id="KW-1185">Reference proteome</keyword>
<dbReference type="PROSITE" id="PS50158">
    <property type="entry name" value="ZF_CCHC"/>
    <property type="match status" value="1"/>
</dbReference>
<dbReference type="VEuPathDB" id="FungiDB:FUN_013934"/>
<feature type="non-terminal residue" evidence="4">
    <location>
        <position position="119"/>
    </location>
</feature>
<dbReference type="GO" id="GO:0003676">
    <property type="term" value="F:nucleic acid binding"/>
    <property type="evidence" value="ECO:0007669"/>
    <property type="project" value="InterPro"/>
</dbReference>
<evidence type="ECO:0000259" key="3">
    <source>
        <dbReference type="PROSITE" id="PS50158"/>
    </source>
</evidence>
<evidence type="ECO:0000313" key="4">
    <source>
        <dbReference type="EMBL" id="PKY58410.1"/>
    </source>
</evidence>
<dbReference type="SUPFAM" id="SSF57756">
    <property type="entry name" value="Retrovirus zinc finger-like domains"/>
    <property type="match status" value="1"/>
</dbReference>
<dbReference type="VEuPathDB" id="FungiDB:RhiirA1_538304"/>
<gene>
    <name evidence="4" type="ORF">RhiirA4_412100</name>
</gene>
<keyword evidence="1" id="KW-0862">Zinc</keyword>
<sequence length="119" mass="14414">KPMRYAFVYFRNEEDFNIATNNVYEYEGQQLEWSPLNAKSCHRCGYTGHVAKECQTTLRQRTNRLNRNQMLQQFKNRNKSRFNSYADATKGNGNFRNRQRQWNQNNIINRQRSNNTYTF</sequence>
<proteinExistence type="predicted"/>
<dbReference type="EMBL" id="LLXI01003000">
    <property type="protein sequence ID" value="PKY58410.1"/>
    <property type="molecule type" value="Genomic_DNA"/>
</dbReference>
<feature type="compositionally biased region" description="Low complexity" evidence="2">
    <location>
        <begin position="92"/>
        <end position="102"/>
    </location>
</feature>
<evidence type="ECO:0000256" key="1">
    <source>
        <dbReference type="PROSITE-ProRule" id="PRU00047"/>
    </source>
</evidence>
<keyword evidence="1" id="KW-0479">Metal-binding</keyword>
<comment type="caution">
    <text evidence="4">The sequence shown here is derived from an EMBL/GenBank/DDBJ whole genome shotgun (WGS) entry which is preliminary data.</text>
</comment>
<evidence type="ECO:0000313" key="5">
    <source>
        <dbReference type="Proteomes" id="UP000234323"/>
    </source>
</evidence>
<name>A0A2I1HHV8_9GLOM</name>
<accession>A0A2I1HHV8</accession>
<feature type="domain" description="CCHC-type" evidence="3">
    <location>
        <begin position="41"/>
        <end position="54"/>
    </location>
</feature>
<organism evidence="4 5">
    <name type="scientific">Rhizophagus irregularis</name>
    <dbReference type="NCBI Taxonomy" id="588596"/>
    <lineage>
        <taxon>Eukaryota</taxon>
        <taxon>Fungi</taxon>
        <taxon>Fungi incertae sedis</taxon>
        <taxon>Mucoromycota</taxon>
        <taxon>Glomeromycotina</taxon>
        <taxon>Glomeromycetes</taxon>
        <taxon>Glomerales</taxon>
        <taxon>Glomeraceae</taxon>
        <taxon>Rhizophagus</taxon>
    </lineage>
</organism>
<dbReference type="InterPro" id="IPR001878">
    <property type="entry name" value="Znf_CCHC"/>
</dbReference>